<dbReference type="NCBIfam" id="TIGR00229">
    <property type="entry name" value="sensory_box"/>
    <property type="match status" value="1"/>
</dbReference>
<dbReference type="SMART" id="SM00267">
    <property type="entry name" value="GGDEF"/>
    <property type="match status" value="1"/>
</dbReference>
<dbReference type="InterPro" id="IPR000014">
    <property type="entry name" value="PAS"/>
</dbReference>
<dbReference type="InterPro" id="IPR001610">
    <property type="entry name" value="PAC"/>
</dbReference>
<dbReference type="SUPFAM" id="SSF55785">
    <property type="entry name" value="PYP-like sensor domain (PAS domain)"/>
    <property type="match status" value="1"/>
</dbReference>
<dbReference type="GO" id="GO:0052621">
    <property type="term" value="F:diguanylate cyclase activity"/>
    <property type="evidence" value="ECO:0007669"/>
    <property type="project" value="UniProtKB-EC"/>
</dbReference>
<reference evidence="5 6" key="1">
    <citation type="submission" date="2018-05" db="EMBL/GenBank/DDBJ databases">
        <title>Genomic Encyclopedia of Type Strains, Phase IV (KMG-V): Genome sequencing to study the core and pangenomes of soil and plant-associated prokaryotes.</title>
        <authorList>
            <person name="Whitman W."/>
        </authorList>
    </citation>
    <scope>NUCLEOTIDE SEQUENCE [LARGE SCALE GENOMIC DNA]</scope>
    <source>
        <strain evidence="5 6">SLV-132</strain>
    </source>
</reference>
<dbReference type="EC" id="2.7.7.65" evidence="1"/>
<gene>
    <name evidence="5" type="ORF">C7419_102562</name>
</gene>
<dbReference type="InterPro" id="IPR000700">
    <property type="entry name" value="PAS-assoc_C"/>
</dbReference>
<sequence>MNPCYKLRRIPPVPVCQPANAMSQDPTKSPLQAAFLKHASTLAPAERAPGEDDNTVYRALLESTKAIPWRIDWATMTFSYIGPQIGQLLGWSPESWKTVNDWAARIHEDDRAAVVDFCVAQSQAGADHEADYRALKSDGSYIWMRDVVHVVRNEHGVEALVGFMFDISERKRMEEQLAQAQRELERLSFTDGLTGIGNRRMFDTAMARAWDAARDAGGPVSVILADIDFFKSYNDYYGHLQGDECLRQVAAVLARAVGKDYFLGRFGGEEFVLVLGNTDADAAVRVAERCRDLLAAAAIPHVRSPYNQCVTASFGVGTIVPTERNDMPGFIHLVDAQLYHAKDNGRNRIAVIDRAGMQGEAFKSYSI</sequence>
<dbReference type="SMART" id="SM00091">
    <property type="entry name" value="PAS"/>
    <property type="match status" value="1"/>
</dbReference>
<comment type="caution">
    <text evidence="5">The sequence shown here is derived from an EMBL/GenBank/DDBJ whole genome shotgun (WGS) entry which is preliminary data.</text>
</comment>
<dbReference type="CDD" id="cd00130">
    <property type="entry name" value="PAS"/>
    <property type="match status" value="1"/>
</dbReference>
<dbReference type="PROSITE" id="PS50887">
    <property type="entry name" value="GGDEF"/>
    <property type="match status" value="1"/>
</dbReference>
<dbReference type="Proteomes" id="UP000245754">
    <property type="component" value="Unassembled WGS sequence"/>
</dbReference>
<dbReference type="AlphaFoldDB" id="A0A316ES57"/>
<organism evidence="5 6">
    <name type="scientific">Cupriavidus plantarum</name>
    <dbReference type="NCBI Taxonomy" id="942865"/>
    <lineage>
        <taxon>Bacteria</taxon>
        <taxon>Pseudomonadati</taxon>
        <taxon>Pseudomonadota</taxon>
        <taxon>Betaproteobacteria</taxon>
        <taxon>Burkholderiales</taxon>
        <taxon>Burkholderiaceae</taxon>
        <taxon>Cupriavidus</taxon>
    </lineage>
</organism>
<dbReference type="InterPro" id="IPR013655">
    <property type="entry name" value="PAS_fold_3"/>
</dbReference>
<comment type="catalytic activity">
    <reaction evidence="2">
        <text>2 GTP = 3',3'-c-di-GMP + 2 diphosphate</text>
        <dbReference type="Rhea" id="RHEA:24898"/>
        <dbReference type="ChEBI" id="CHEBI:33019"/>
        <dbReference type="ChEBI" id="CHEBI:37565"/>
        <dbReference type="ChEBI" id="CHEBI:58805"/>
        <dbReference type="EC" id="2.7.7.65"/>
    </reaction>
</comment>
<evidence type="ECO:0000313" key="6">
    <source>
        <dbReference type="Proteomes" id="UP000245754"/>
    </source>
</evidence>
<dbReference type="Pfam" id="PF08447">
    <property type="entry name" value="PAS_3"/>
    <property type="match status" value="1"/>
</dbReference>
<dbReference type="FunFam" id="3.30.70.270:FF:000001">
    <property type="entry name" value="Diguanylate cyclase domain protein"/>
    <property type="match status" value="1"/>
</dbReference>
<evidence type="ECO:0000256" key="1">
    <source>
        <dbReference type="ARBA" id="ARBA00012528"/>
    </source>
</evidence>
<evidence type="ECO:0000259" key="4">
    <source>
        <dbReference type="PROSITE" id="PS50887"/>
    </source>
</evidence>
<dbReference type="PANTHER" id="PTHR45138">
    <property type="entry name" value="REGULATORY COMPONENTS OF SENSORY TRANSDUCTION SYSTEM"/>
    <property type="match status" value="1"/>
</dbReference>
<dbReference type="GO" id="GO:0043709">
    <property type="term" value="P:cell adhesion involved in single-species biofilm formation"/>
    <property type="evidence" value="ECO:0007669"/>
    <property type="project" value="TreeGrafter"/>
</dbReference>
<dbReference type="InterPro" id="IPR035965">
    <property type="entry name" value="PAS-like_dom_sf"/>
</dbReference>
<name>A0A316ES57_9BURK</name>
<dbReference type="SMART" id="SM00086">
    <property type="entry name" value="PAC"/>
    <property type="match status" value="1"/>
</dbReference>
<dbReference type="InterPro" id="IPR050469">
    <property type="entry name" value="Diguanylate_Cyclase"/>
</dbReference>
<protein>
    <recommendedName>
        <fullName evidence="1">diguanylate cyclase</fullName>
        <ecNumber evidence="1">2.7.7.65</ecNumber>
    </recommendedName>
</protein>
<feature type="domain" description="PAC" evidence="3">
    <location>
        <begin position="128"/>
        <end position="179"/>
    </location>
</feature>
<evidence type="ECO:0000259" key="3">
    <source>
        <dbReference type="PROSITE" id="PS50113"/>
    </source>
</evidence>
<proteinExistence type="predicted"/>
<dbReference type="CDD" id="cd01949">
    <property type="entry name" value="GGDEF"/>
    <property type="match status" value="1"/>
</dbReference>
<dbReference type="GO" id="GO:0005886">
    <property type="term" value="C:plasma membrane"/>
    <property type="evidence" value="ECO:0007669"/>
    <property type="project" value="TreeGrafter"/>
</dbReference>
<dbReference type="EMBL" id="QGGT01000002">
    <property type="protein sequence ID" value="PWK35284.1"/>
    <property type="molecule type" value="Genomic_DNA"/>
</dbReference>
<dbReference type="PANTHER" id="PTHR45138:SF9">
    <property type="entry name" value="DIGUANYLATE CYCLASE DGCM-RELATED"/>
    <property type="match status" value="1"/>
</dbReference>
<dbReference type="InterPro" id="IPR043128">
    <property type="entry name" value="Rev_trsase/Diguanyl_cyclase"/>
</dbReference>
<dbReference type="InterPro" id="IPR000160">
    <property type="entry name" value="GGDEF_dom"/>
</dbReference>
<dbReference type="Gene3D" id="3.30.70.270">
    <property type="match status" value="1"/>
</dbReference>
<dbReference type="InterPro" id="IPR029787">
    <property type="entry name" value="Nucleotide_cyclase"/>
</dbReference>
<dbReference type="PROSITE" id="PS50113">
    <property type="entry name" value="PAC"/>
    <property type="match status" value="1"/>
</dbReference>
<accession>A0A316ES57</accession>
<keyword evidence="6" id="KW-1185">Reference proteome</keyword>
<dbReference type="SUPFAM" id="SSF55073">
    <property type="entry name" value="Nucleotide cyclase"/>
    <property type="match status" value="1"/>
</dbReference>
<dbReference type="GO" id="GO:1902201">
    <property type="term" value="P:negative regulation of bacterial-type flagellum-dependent cell motility"/>
    <property type="evidence" value="ECO:0007669"/>
    <property type="project" value="TreeGrafter"/>
</dbReference>
<evidence type="ECO:0000256" key="2">
    <source>
        <dbReference type="ARBA" id="ARBA00034247"/>
    </source>
</evidence>
<dbReference type="NCBIfam" id="TIGR00254">
    <property type="entry name" value="GGDEF"/>
    <property type="match status" value="1"/>
</dbReference>
<evidence type="ECO:0000313" key="5">
    <source>
        <dbReference type="EMBL" id="PWK35284.1"/>
    </source>
</evidence>
<feature type="domain" description="GGDEF" evidence="4">
    <location>
        <begin position="218"/>
        <end position="354"/>
    </location>
</feature>
<dbReference type="Pfam" id="PF00990">
    <property type="entry name" value="GGDEF"/>
    <property type="match status" value="1"/>
</dbReference>
<dbReference type="Gene3D" id="3.30.450.20">
    <property type="entry name" value="PAS domain"/>
    <property type="match status" value="1"/>
</dbReference>